<evidence type="ECO:0000259" key="2">
    <source>
        <dbReference type="PROSITE" id="PS50011"/>
    </source>
</evidence>
<dbReference type="Proteomes" id="UP001236014">
    <property type="component" value="Chromosome"/>
</dbReference>
<evidence type="ECO:0000313" key="4">
    <source>
        <dbReference type="Proteomes" id="UP001236014"/>
    </source>
</evidence>
<feature type="region of interest" description="Disordered" evidence="1">
    <location>
        <begin position="173"/>
        <end position="220"/>
    </location>
</feature>
<dbReference type="PROSITE" id="PS00108">
    <property type="entry name" value="PROTEIN_KINASE_ST"/>
    <property type="match status" value="1"/>
</dbReference>
<feature type="compositionally biased region" description="Pro residues" evidence="1">
    <location>
        <begin position="94"/>
        <end position="105"/>
    </location>
</feature>
<organism evidence="3 4">
    <name type="scientific">Amycolatopsis carbonis</name>
    <dbReference type="NCBI Taxonomy" id="715471"/>
    <lineage>
        <taxon>Bacteria</taxon>
        <taxon>Bacillati</taxon>
        <taxon>Actinomycetota</taxon>
        <taxon>Actinomycetes</taxon>
        <taxon>Pseudonocardiales</taxon>
        <taxon>Pseudonocardiaceae</taxon>
        <taxon>Amycolatopsis</taxon>
    </lineage>
</organism>
<dbReference type="RefSeq" id="WP_285974592.1">
    <property type="nucleotide sequence ID" value="NZ_CP127294.1"/>
</dbReference>
<accession>A0A9Y2IT51</accession>
<dbReference type="EMBL" id="CP127294">
    <property type="protein sequence ID" value="WIX84058.1"/>
    <property type="molecule type" value="Genomic_DNA"/>
</dbReference>
<dbReference type="GO" id="GO:0005524">
    <property type="term" value="F:ATP binding"/>
    <property type="evidence" value="ECO:0007669"/>
    <property type="project" value="InterPro"/>
</dbReference>
<feature type="domain" description="Protein kinase" evidence="2">
    <location>
        <begin position="1"/>
        <end position="220"/>
    </location>
</feature>
<feature type="compositionally biased region" description="Basic and acidic residues" evidence="1">
    <location>
        <begin position="175"/>
        <end position="184"/>
    </location>
</feature>
<evidence type="ECO:0000313" key="3">
    <source>
        <dbReference type="EMBL" id="WIX84058.1"/>
    </source>
</evidence>
<name>A0A9Y2IT51_9PSEU</name>
<evidence type="ECO:0000256" key="1">
    <source>
        <dbReference type="SAM" id="MobiDB-lite"/>
    </source>
</evidence>
<gene>
    <name evidence="3" type="ORF">QRX50_29015</name>
</gene>
<protein>
    <recommendedName>
        <fullName evidence="2">Protein kinase domain-containing protein</fullName>
    </recommendedName>
</protein>
<reference evidence="3 4" key="1">
    <citation type="submission" date="2023-06" db="EMBL/GenBank/DDBJ databases">
        <authorList>
            <person name="Oyuntsetseg B."/>
            <person name="Kim S.B."/>
        </authorList>
    </citation>
    <scope>NUCLEOTIDE SEQUENCE [LARGE SCALE GENOMIC DNA]</scope>
    <source>
        <strain evidence="3 4">2-15</strain>
    </source>
</reference>
<dbReference type="Pfam" id="PF00069">
    <property type="entry name" value="Pkinase"/>
    <property type="match status" value="1"/>
</dbReference>
<dbReference type="PROSITE" id="PS50011">
    <property type="entry name" value="PROTEIN_KINASE_DOM"/>
    <property type="match status" value="1"/>
</dbReference>
<dbReference type="KEGG" id="acab:QRX50_29015"/>
<dbReference type="AlphaFoldDB" id="A0A9Y2IT51"/>
<proteinExistence type="predicted"/>
<dbReference type="InterPro" id="IPR000719">
    <property type="entry name" value="Prot_kinase_dom"/>
</dbReference>
<keyword evidence="4" id="KW-1185">Reference proteome</keyword>
<dbReference type="Gene3D" id="1.10.510.10">
    <property type="entry name" value="Transferase(Phosphotransferase) domain 1"/>
    <property type="match status" value="1"/>
</dbReference>
<dbReference type="InterPro" id="IPR011009">
    <property type="entry name" value="Kinase-like_dom_sf"/>
</dbReference>
<sequence>MAHLHNRRVVHRDLKPANILLGPDGPLIGDFGIAHELDSTHITGTGFVTGTAATSHRSRSPVNRRRPVRATPVQIIPAPSPATPAKSPATAIAGPPPAAPGPASLPGPGALTATETARLPIQPTKPRGNPRTRARATSTPSTAPVDLRCALDEVAVIGSLKVVDAGVADPGGQERLAHAEKAGVDGDPPARPCRSSDRPYRDFPTQEAKTGELCQSATSS</sequence>
<feature type="compositionally biased region" description="Low complexity" evidence="1">
    <location>
        <begin position="83"/>
        <end position="93"/>
    </location>
</feature>
<dbReference type="InterPro" id="IPR008271">
    <property type="entry name" value="Ser/Thr_kinase_AS"/>
</dbReference>
<feature type="region of interest" description="Disordered" evidence="1">
    <location>
        <begin position="75"/>
        <end position="142"/>
    </location>
</feature>
<dbReference type="SUPFAM" id="SSF56112">
    <property type="entry name" value="Protein kinase-like (PK-like)"/>
    <property type="match status" value="1"/>
</dbReference>
<dbReference type="GO" id="GO:0004672">
    <property type="term" value="F:protein kinase activity"/>
    <property type="evidence" value="ECO:0007669"/>
    <property type="project" value="InterPro"/>
</dbReference>